<sequence length="106" mass="11607">MSCLEAYQQLGVASQSDLDVLASCHEYDSIMVKHLFLPLMFPLLSITTSLQLPCSHQLSRQSSRPNLHKTASSIFLIELLTGVYLISHANNHHASSGPSTLNDNGN</sequence>
<evidence type="ECO:0000313" key="1">
    <source>
        <dbReference type="EMBL" id="OQD71810.1"/>
    </source>
</evidence>
<protein>
    <submittedName>
        <fullName evidence="1">Uncharacterized protein</fullName>
    </submittedName>
</protein>
<comment type="caution">
    <text evidence="1">The sequence shown here is derived from an EMBL/GenBank/DDBJ whole genome shotgun (WGS) entry which is preliminary data.</text>
</comment>
<dbReference type="Proteomes" id="UP000191408">
    <property type="component" value="Unassembled WGS sequence"/>
</dbReference>
<keyword evidence="2" id="KW-1185">Reference proteome</keyword>
<gene>
    <name evidence="1" type="ORF">PENPOL_c001G08912</name>
</gene>
<reference evidence="2" key="1">
    <citation type="journal article" date="2017" name="Nat. Microbiol.">
        <title>Global analysis of biosynthetic gene clusters reveals vast potential of secondary metabolite production in Penicillium species.</title>
        <authorList>
            <person name="Nielsen J.C."/>
            <person name="Grijseels S."/>
            <person name="Prigent S."/>
            <person name="Ji B."/>
            <person name="Dainat J."/>
            <person name="Nielsen K.F."/>
            <person name="Frisvad J.C."/>
            <person name="Workman M."/>
            <person name="Nielsen J."/>
        </authorList>
    </citation>
    <scope>NUCLEOTIDE SEQUENCE [LARGE SCALE GENOMIC DNA]</scope>
    <source>
        <strain evidence="2">IBT 4502</strain>
    </source>
</reference>
<dbReference type="EMBL" id="MDYM01000001">
    <property type="protein sequence ID" value="OQD71810.1"/>
    <property type="molecule type" value="Genomic_DNA"/>
</dbReference>
<accession>A0A1V6P4A5</accession>
<evidence type="ECO:0000313" key="2">
    <source>
        <dbReference type="Proteomes" id="UP000191408"/>
    </source>
</evidence>
<organism evidence="1 2">
    <name type="scientific">Penicillium polonicum</name>
    <dbReference type="NCBI Taxonomy" id="60169"/>
    <lineage>
        <taxon>Eukaryota</taxon>
        <taxon>Fungi</taxon>
        <taxon>Dikarya</taxon>
        <taxon>Ascomycota</taxon>
        <taxon>Pezizomycotina</taxon>
        <taxon>Eurotiomycetes</taxon>
        <taxon>Eurotiomycetidae</taxon>
        <taxon>Eurotiales</taxon>
        <taxon>Aspergillaceae</taxon>
        <taxon>Penicillium</taxon>
    </lineage>
</organism>
<name>A0A1V6P4A5_PENPO</name>
<dbReference type="AlphaFoldDB" id="A0A1V6P4A5"/>
<proteinExistence type="predicted"/>